<proteinExistence type="predicted"/>
<sequence>MNSFRLSGGSATTTATLVMEKHQAVPFPDRGDRGGLRVAYHAGHRRIIDQAGVGLLDQPGRGAVLSFNLPWATLGDFAGDIADRVGRRAVHQGPSSRRESSSGSGCKGTKSLCRSR</sequence>
<protein>
    <submittedName>
        <fullName evidence="2">Uncharacterized protein</fullName>
    </submittedName>
</protein>
<dbReference type="Proteomes" id="UP000035366">
    <property type="component" value="Chromosome"/>
</dbReference>
<feature type="region of interest" description="Disordered" evidence="1">
    <location>
        <begin position="88"/>
        <end position="116"/>
    </location>
</feature>
<name>A0ABM5TX46_9ACTN</name>
<dbReference type="EMBL" id="CP011497">
    <property type="protein sequence ID" value="AKJ15713.1"/>
    <property type="molecule type" value="Genomic_DNA"/>
</dbReference>
<gene>
    <name evidence="2" type="ORF">ABB07_38375</name>
</gene>
<reference evidence="2 3" key="1">
    <citation type="journal article" date="2015" name="ISME J.">
        <title>Draft Genome Sequence of Streptomyces incarnatus NRRL8089, which Produces the Nucleoside Antibiotic Sinefungin.</title>
        <authorList>
            <person name="Oshima K."/>
            <person name="Hattori M."/>
            <person name="Shimizu H."/>
            <person name="Fukuda K."/>
            <person name="Nemoto M."/>
            <person name="Inagaki K."/>
            <person name="Tamura T."/>
        </authorList>
    </citation>
    <scope>NUCLEOTIDE SEQUENCE [LARGE SCALE GENOMIC DNA]</scope>
    <source>
        <strain evidence="2 3">NRRL 8089</strain>
    </source>
</reference>
<feature type="compositionally biased region" description="Low complexity" evidence="1">
    <location>
        <begin position="101"/>
        <end position="116"/>
    </location>
</feature>
<evidence type="ECO:0000256" key="1">
    <source>
        <dbReference type="SAM" id="MobiDB-lite"/>
    </source>
</evidence>
<organism evidence="2 3">
    <name type="scientific">Streptomyces incarnatus</name>
    <dbReference type="NCBI Taxonomy" id="665007"/>
    <lineage>
        <taxon>Bacteria</taxon>
        <taxon>Bacillati</taxon>
        <taxon>Actinomycetota</taxon>
        <taxon>Actinomycetes</taxon>
        <taxon>Kitasatosporales</taxon>
        <taxon>Streptomycetaceae</taxon>
        <taxon>Streptomyces</taxon>
    </lineage>
</organism>
<evidence type="ECO:0000313" key="2">
    <source>
        <dbReference type="EMBL" id="AKJ15713.1"/>
    </source>
</evidence>
<accession>A0ABM5TX46</accession>
<evidence type="ECO:0000313" key="3">
    <source>
        <dbReference type="Proteomes" id="UP000035366"/>
    </source>
</evidence>
<keyword evidence="3" id="KW-1185">Reference proteome</keyword>